<dbReference type="InterPro" id="IPR000719">
    <property type="entry name" value="Prot_kinase_dom"/>
</dbReference>
<dbReference type="RefSeq" id="XP_067917810.1">
    <property type="nucleotide sequence ID" value="XM_068070214.1"/>
</dbReference>
<organism evidence="2 3">
    <name type="scientific">Cystoisospora suis</name>
    <dbReference type="NCBI Taxonomy" id="483139"/>
    <lineage>
        <taxon>Eukaryota</taxon>
        <taxon>Sar</taxon>
        <taxon>Alveolata</taxon>
        <taxon>Apicomplexa</taxon>
        <taxon>Conoidasida</taxon>
        <taxon>Coccidia</taxon>
        <taxon>Eucoccidiorida</taxon>
        <taxon>Eimeriorina</taxon>
        <taxon>Sarcocystidae</taxon>
        <taxon>Cystoisospora</taxon>
    </lineage>
</organism>
<dbReference type="EMBL" id="MIGC01006667">
    <property type="protein sequence ID" value="PHJ16078.1"/>
    <property type="molecule type" value="Genomic_DNA"/>
</dbReference>
<dbReference type="GO" id="GO:0004672">
    <property type="term" value="F:protein kinase activity"/>
    <property type="evidence" value="ECO:0007669"/>
    <property type="project" value="InterPro"/>
</dbReference>
<sequence length="301" mass="33645">MSFWSWVEFLRDLPSLNESKVPVLRRLLNSPALHKDGSATVQLLVPSKELLNRLSLTPQQEKDGLMVKVRVINPFYPRYSVYEIFVHTRLLSDKKLPLVLPSLGEFKGGFLTYIFYPRTKGRVGDLLDAGKARENVRMLAAQMLAALKSLHKAGLLHQALQLNSFHVRLDGHVVLGGVETVAPMGDRTELWLGLGSYDTAPEVDDTLLARLSMKRQRYTVKTDVYSLGVALQNVLQICSSGDDESLSREQLQLLQNVIKSMTAEAPAERPNIDAILAGTVFQGIQMQELEEGRGPPPIRFK</sequence>
<dbReference type="VEuPathDB" id="ToxoDB:CSUI_010109"/>
<reference evidence="2 3" key="1">
    <citation type="journal article" date="2017" name="Int. J. Parasitol.">
        <title>The genome of the protozoan parasite Cystoisospora suis and a reverse vaccinology approach to identify vaccine candidates.</title>
        <authorList>
            <person name="Palmieri N."/>
            <person name="Shrestha A."/>
            <person name="Ruttkowski B."/>
            <person name="Beck T."/>
            <person name="Vogl C."/>
            <person name="Tomley F."/>
            <person name="Blake D.P."/>
            <person name="Joachim A."/>
        </authorList>
    </citation>
    <scope>NUCLEOTIDE SEQUENCE [LARGE SCALE GENOMIC DNA]</scope>
    <source>
        <strain evidence="2 3">Wien I</strain>
    </source>
</reference>
<protein>
    <submittedName>
        <fullName evidence="2">Rhoptry kinase family protein</fullName>
    </submittedName>
</protein>
<dbReference type="Proteomes" id="UP000221165">
    <property type="component" value="Unassembled WGS sequence"/>
</dbReference>
<dbReference type="GeneID" id="94433425"/>
<keyword evidence="2" id="KW-0808">Transferase</keyword>
<dbReference type="AlphaFoldDB" id="A0A2C6KHE4"/>
<dbReference type="SUPFAM" id="SSF56112">
    <property type="entry name" value="Protein kinase-like (PK-like)"/>
    <property type="match status" value="1"/>
</dbReference>
<dbReference type="OrthoDB" id="1668230at2759"/>
<dbReference type="Gene3D" id="1.10.510.10">
    <property type="entry name" value="Transferase(Phosphotransferase) domain 1"/>
    <property type="match status" value="1"/>
</dbReference>
<dbReference type="GO" id="GO:0005524">
    <property type="term" value="F:ATP binding"/>
    <property type="evidence" value="ECO:0007669"/>
    <property type="project" value="InterPro"/>
</dbReference>
<keyword evidence="2" id="KW-0418">Kinase</keyword>
<evidence type="ECO:0000313" key="2">
    <source>
        <dbReference type="EMBL" id="PHJ16078.1"/>
    </source>
</evidence>
<comment type="caution">
    <text evidence="2">The sequence shown here is derived from an EMBL/GenBank/DDBJ whole genome shotgun (WGS) entry which is preliminary data.</text>
</comment>
<dbReference type="PROSITE" id="PS50011">
    <property type="entry name" value="PROTEIN_KINASE_DOM"/>
    <property type="match status" value="1"/>
</dbReference>
<evidence type="ECO:0000313" key="3">
    <source>
        <dbReference type="Proteomes" id="UP000221165"/>
    </source>
</evidence>
<name>A0A2C6KHE4_9APIC</name>
<evidence type="ECO:0000259" key="1">
    <source>
        <dbReference type="PROSITE" id="PS50011"/>
    </source>
</evidence>
<proteinExistence type="predicted"/>
<keyword evidence="3" id="KW-1185">Reference proteome</keyword>
<gene>
    <name evidence="2" type="ORF">CSUI_010109</name>
</gene>
<dbReference type="InterPro" id="IPR011009">
    <property type="entry name" value="Kinase-like_dom_sf"/>
</dbReference>
<feature type="domain" description="Protein kinase" evidence="1">
    <location>
        <begin position="30"/>
        <end position="281"/>
    </location>
</feature>
<accession>A0A2C6KHE4</accession>